<reference evidence="2 3" key="1">
    <citation type="submission" date="2023-11" db="EMBL/GenBank/DDBJ databases">
        <title>Paucibacter sp. nov., isolated from fresh soil in Korea.</title>
        <authorList>
            <person name="Le N.T.T."/>
        </authorList>
    </citation>
    <scope>NUCLEOTIDE SEQUENCE [LARGE SCALE GENOMIC DNA]</scope>
    <source>
        <strain evidence="2 3">R3-3</strain>
    </source>
</reference>
<accession>A0ABU5DJV8</accession>
<evidence type="ECO:0000259" key="1">
    <source>
        <dbReference type="Pfam" id="PF20385"/>
    </source>
</evidence>
<evidence type="ECO:0000313" key="2">
    <source>
        <dbReference type="EMBL" id="MDY0746584.1"/>
    </source>
</evidence>
<keyword evidence="3" id="KW-1185">Reference proteome</keyword>
<dbReference type="Proteomes" id="UP001285263">
    <property type="component" value="Unassembled WGS sequence"/>
</dbReference>
<sequence>MEPTLYFHLELKDWAVIFATLLGPILAVQAQKAVEAFRERQVRKARLFEQLMATRAARLSPEHVRALNMIDLVFYGKRTLGISHRSGREQRVIDAWKEYLDHLNTKAQDGQLALWGAQGDELFTNILFAIAQDLGYTFDRVQLKRGAYSPIAHGEIEEEQNELRKATLSLVTGKHALKMNVVGFPIDQEALQANKTAIQNVGKALESGVLQVEVVERE</sequence>
<proteinExistence type="predicted"/>
<dbReference type="RefSeq" id="WP_320424529.1">
    <property type="nucleotide sequence ID" value="NZ_JAXCLA010000006.1"/>
</dbReference>
<gene>
    <name evidence="2" type="ORF">SNE35_18875</name>
</gene>
<comment type="caution">
    <text evidence="2">The sequence shown here is derived from an EMBL/GenBank/DDBJ whole genome shotgun (WGS) entry which is preliminary data.</text>
</comment>
<protein>
    <submittedName>
        <fullName evidence="2">DUF6680 family protein</fullName>
    </submittedName>
</protein>
<name>A0ABU5DJV8_9BURK</name>
<evidence type="ECO:0000313" key="3">
    <source>
        <dbReference type="Proteomes" id="UP001285263"/>
    </source>
</evidence>
<dbReference type="InterPro" id="IPR046502">
    <property type="entry name" value="DUF6680"/>
</dbReference>
<dbReference type="EMBL" id="JAXCLA010000006">
    <property type="protein sequence ID" value="MDY0746584.1"/>
    <property type="molecule type" value="Genomic_DNA"/>
</dbReference>
<organism evidence="2 3">
    <name type="scientific">Roseateles agri</name>
    <dbReference type="NCBI Taxonomy" id="3098619"/>
    <lineage>
        <taxon>Bacteria</taxon>
        <taxon>Pseudomonadati</taxon>
        <taxon>Pseudomonadota</taxon>
        <taxon>Betaproteobacteria</taxon>
        <taxon>Burkholderiales</taxon>
        <taxon>Sphaerotilaceae</taxon>
        <taxon>Roseateles</taxon>
    </lineage>
</organism>
<feature type="domain" description="DUF6680" evidence="1">
    <location>
        <begin position="10"/>
        <end position="186"/>
    </location>
</feature>
<dbReference type="Pfam" id="PF20385">
    <property type="entry name" value="DUF6680"/>
    <property type="match status" value="1"/>
</dbReference>